<reference evidence="2" key="2">
    <citation type="journal article" date="2022" name="Syst. Appl. Microbiol.">
        <title>Physiological and genomic characterisation of Luteimonas fraxinea sp. nov., a bacterial species associated with trees tolerant to ash dieback.</title>
        <authorList>
            <person name="Ulrich K."/>
            <person name="Becker R."/>
            <person name="Behrendt U."/>
            <person name="Kube M."/>
            <person name="Schneck V."/>
            <person name="Ulrich A."/>
        </authorList>
    </citation>
    <scope>NUCLEOTIDE SEQUENCE</scope>
    <source>
        <strain evidence="2">A1P009</strain>
    </source>
</reference>
<dbReference type="EMBL" id="JAJQKU010000005">
    <property type="protein sequence ID" value="MCD9098261.1"/>
    <property type="molecule type" value="Genomic_DNA"/>
</dbReference>
<reference evidence="2" key="1">
    <citation type="submission" date="2021-12" db="EMBL/GenBank/DDBJ databases">
        <authorList>
            <person name="Ulrich A."/>
        </authorList>
    </citation>
    <scope>NUCLEOTIDE SEQUENCE</scope>
    <source>
        <strain evidence="2">A1P009</strain>
    </source>
</reference>
<keyword evidence="3" id="KW-1185">Reference proteome</keyword>
<feature type="compositionally biased region" description="Basic residues" evidence="1">
    <location>
        <begin position="193"/>
        <end position="203"/>
    </location>
</feature>
<gene>
    <name evidence="2" type="ORF">LTT95_15065</name>
</gene>
<feature type="region of interest" description="Disordered" evidence="1">
    <location>
        <begin position="181"/>
        <end position="203"/>
    </location>
</feature>
<dbReference type="Proteomes" id="UP001430360">
    <property type="component" value="Unassembled WGS sequence"/>
</dbReference>
<evidence type="ECO:0000313" key="2">
    <source>
        <dbReference type="EMBL" id="MCD9098261.1"/>
    </source>
</evidence>
<organism evidence="2 3">
    <name type="scientific">Luteimonas fraxinea</name>
    <dbReference type="NCBI Taxonomy" id="2901869"/>
    <lineage>
        <taxon>Bacteria</taxon>
        <taxon>Pseudomonadati</taxon>
        <taxon>Pseudomonadota</taxon>
        <taxon>Gammaproteobacteria</taxon>
        <taxon>Lysobacterales</taxon>
        <taxon>Lysobacteraceae</taxon>
        <taxon>Luteimonas</taxon>
    </lineage>
</organism>
<protein>
    <submittedName>
        <fullName evidence="2">DUF2894 domain-containing protein</fullName>
    </submittedName>
</protein>
<sequence length="203" mass="21873">MAADRIDIDAVLDGWRLSGADRMDPLRFHRIAALHRRASALDGAARDVLDTKLTALVDAYARDVESRPREARESTPTRSALGTLVDGMAARAESAVSNAAYPELPAVDDFRTLWSTLRTGSQVRKSLAEVPTGAGPLNSAALAHRSLTLMGGLSPEYLRQFLAYVDTLSWLETLQDAGVLTGKETGPPVGAKPRAKPRARKRG</sequence>
<evidence type="ECO:0000313" key="3">
    <source>
        <dbReference type="Proteomes" id="UP001430360"/>
    </source>
</evidence>
<accession>A0ABS8UHN8</accession>
<evidence type="ECO:0000256" key="1">
    <source>
        <dbReference type="SAM" id="MobiDB-lite"/>
    </source>
</evidence>
<dbReference type="RefSeq" id="WP_232137526.1">
    <property type="nucleotide sequence ID" value="NZ_CP089507.1"/>
</dbReference>
<dbReference type="Pfam" id="PF11445">
    <property type="entry name" value="DUF2894"/>
    <property type="match status" value="1"/>
</dbReference>
<proteinExistence type="predicted"/>
<dbReference type="InterPro" id="IPR021549">
    <property type="entry name" value="DUF2894"/>
</dbReference>
<comment type="caution">
    <text evidence="2">The sequence shown here is derived from an EMBL/GenBank/DDBJ whole genome shotgun (WGS) entry which is preliminary data.</text>
</comment>
<name>A0ABS8UHN8_9GAMM</name>